<dbReference type="PANTHER" id="PTHR13847:SF281">
    <property type="entry name" value="FAD DEPENDENT OXIDOREDUCTASE DOMAIN-CONTAINING PROTEIN"/>
    <property type="match status" value="1"/>
</dbReference>
<dbReference type="EMBL" id="SNXY01000011">
    <property type="protein sequence ID" value="TDP81999.1"/>
    <property type="molecule type" value="Genomic_DNA"/>
</dbReference>
<dbReference type="Gene3D" id="3.30.9.10">
    <property type="entry name" value="D-Amino Acid Oxidase, subunit A, domain 2"/>
    <property type="match status" value="1"/>
</dbReference>
<dbReference type="InterPro" id="IPR006076">
    <property type="entry name" value="FAD-dep_OxRdtase"/>
</dbReference>
<dbReference type="SUPFAM" id="SSF51905">
    <property type="entry name" value="FAD/NAD(P)-binding domain"/>
    <property type="match status" value="1"/>
</dbReference>
<reference evidence="3 4" key="1">
    <citation type="submission" date="2019-03" db="EMBL/GenBank/DDBJ databases">
        <title>Genomic Encyclopedia of Type Strains, Phase IV (KMG-IV): sequencing the most valuable type-strain genomes for metagenomic binning, comparative biology and taxonomic classification.</title>
        <authorList>
            <person name="Goeker M."/>
        </authorList>
    </citation>
    <scope>NUCLEOTIDE SEQUENCE [LARGE SCALE GENOMIC DNA]</scope>
    <source>
        <strain evidence="3 4">DSM 102969</strain>
    </source>
</reference>
<accession>A0A4R6R7V4</accession>
<evidence type="ECO:0000259" key="2">
    <source>
        <dbReference type="Pfam" id="PF01266"/>
    </source>
</evidence>
<dbReference type="GO" id="GO:0016491">
    <property type="term" value="F:oxidoreductase activity"/>
    <property type="evidence" value="ECO:0007669"/>
    <property type="project" value="UniProtKB-KW"/>
</dbReference>
<dbReference type="AlphaFoldDB" id="A0A4R6R7V4"/>
<feature type="domain" description="FAD dependent oxidoreductase" evidence="2">
    <location>
        <begin position="36"/>
        <end position="386"/>
    </location>
</feature>
<dbReference type="PANTHER" id="PTHR13847">
    <property type="entry name" value="SARCOSINE DEHYDROGENASE-RELATED"/>
    <property type="match status" value="1"/>
</dbReference>
<dbReference type="RefSeq" id="WP_126540579.1">
    <property type="nucleotide sequence ID" value="NZ_BSPM01000002.1"/>
</dbReference>
<dbReference type="Proteomes" id="UP000294547">
    <property type="component" value="Unassembled WGS sequence"/>
</dbReference>
<dbReference type="InterPro" id="IPR036188">
    <property type="entry name" value="FAD/NAD-bd_sf"/>
</dbReference>
<proteinExistence type="predicted"/>
<organism evidence="3 4">
    <name type="scientific">Oharaeibacter diazotrophicus</name>
    <dbReference type="NCBI Taxonomy" id="1920512"/>
    <lineage>
        <taxon>Bacteria</taxon>
        <taxon>Pseudomonadati</taxon>
        <taxon>Pseudomonadota</taxon>
        <taxon>Alphaproteobacteria</taxon>
        <taxon>Hyphomicrobiales</taxon>
        <taxon>Pleomorphomonadaceae</taxon>
        <taxon>Oharaeibacter</taxon>
    </lineage>
</organism>
<dbReference type="GO" id="GO:0005737">
    <property type="term" value="C:cytoplasm"/>
    <property type="evidence" value="ECO:0007669"/>
    <property type="project" value="TreeGrafter"/>
</dbReference>
<gene>
    <name evidence="3" type="ORF">EDD54_4260</name>
</gene>
<evidence type="ECO:0000313" key="4">
    <source>
        <dbReference type="Proteomes" id="UP000294547"/>
    </source>
</evidence>
<protein>
    <submittedName>
        <fullName evidence="3">Glycine/D-amino acid oxidase-like deaminating enzyme</fullName>
    </submittedName>
</protein>
<sequence length="432" mass="45116">MTAIATTTRFGVPLWTATARPRAVRPALAGERRTAVAVVGGGFLGLSAALHLAESGRAVTLVEAGTIAAGASGRNAGFVVPNFAKVDPDAVLARLGPEAGERLLAATGASADLVFGLIRRLKIRCDARQSGWIQPAHAKVALPKLSKRARAWADRGRPAEWLKAEDLAASLGTAYSPGGWIDRSGGVVHPVDYAAGLAAAAEAAGAVVHERSPVTALERDGSGWTVVTPRGRIGADAVVVATNAMGALDRRLALSFLPLTVHQIATEPLPASVRARLLPDDQCVSDTARDLFTFRFDAENRLITGGMAAWPFGAERRIPAAIHARAARILGLPDLPPIAHAWTGVAAVMPDFLPHLFELAPGLLAGIGCNGRGIAVSTMIGKAIADHLCGHDGIGLPFAAPIPIAVHRLARLAPYAFLPYARLRDALDRRKG</sequence>
<keyword evidence="4" id="KW-1185">Reference proteome</keyword>
<keyword evidence="1" id="KW-0560">Oxidoreductase</keyword>
<dbReference type="Pfam" id="PF01266">
    <property type="entry name" value="DAO"/>
    <property type="match status" value="1"/>
</dbReference>
<comment type="caution">
    <text evidence="3">The sequence shown here is derived from an EMBL/GenBank/DDBJ whole genome shotgun (WGS) entry which is preliminary data.</text>
</comment>
<dbReference type="Gene3D" id="3.50.50.60">
    <property type="entry name" value="FAD/NAD(P)-binding domain"/>
    <property type="match status" value="1"/>
</dbReference>
<evidence type="ECO:0000313" key="3">
    <source>
        <dbReference type="EMBL" id="TDP81999.1"/>
    </source>
</evidence>
<dbReference type="OrthoDB" id="9814969at2"/>
<evidence type="ECO:0000256" key="1">
    <source>
        <dbReference type="ARBA" id="ARBA00023002"/>
    </source>
</evidence>
<name>A0A4R6R7V4_9HYPH</name>